<name>A0A9D2D870_9FIRM</name>
<sequence>MAESNRQKLNGLSPVERLQATDKYLTQMRDILSSMNEISALRKQRGEEDTDEYGGYKRSSVVSFIAELEKQKASILEEIAREERAAKSANVPAAQAQERAISDLAKKVDSIAVTKQDSALEGFRKGDPSLAIESMYTGLSLDIEKMKDDILQEMKYTYKQDMAIYDDLASRIDALKGAENGNIEESLRPIGESITALDKKVDAIVPVDYEVLANKVAERVVSGGIDYDKLAQHIVGLMTGGAVAAQAAGISEMERKIDEIKSTLDGAVSVRQMPEFRRLDVLVAEYLRTFSLDLIPDILVTANAAKDVANRYIVSGNVLRGETMLADLRLRLSRVNVHGTEGIGAVSGAVSAHNLPLTYSPEALAAFADAVREFEQSPALPPEDLAQKLLAAKKALFSDTDMEAMDRDTFSEILEIREEVGEEQPDRGKVENLTELKKELMSFNLSYFVDLSPAVPEEKEAPAASVDTQVILDAIARLGTVPAAPAAAPADQKTEEKIGELSRAHSAANVRKPRALRPAVSARDSKVEKTDQPLRVVKRRIDTGAGNPEALSRQVVEELAVRIANSRIK</sequence>
<comment type="caution">
    <text evidence="1">The sequence shown here is derived from an EMBL/GenBank/DDBJ whole genome shotgun (WGS) entry which is preliminary data.</text>
</comment>
<organism evidence="1 2">
    <name type="scientific">Candidatus Borkfalkia avicola</name>
    <dbReference type="NCBI Taxonomy" id="2838503"/>
    <lineage>
        <taxon>Bacteria</taxon>
        <taxon>Bacillati</taxon>
        <taxon>Bacillota</taxon>
        <taxon>Clostridia</taxon>
        <taxon>Christensenellales</taxon>
        <taxon>Christensenellaceae</taxon>
        <taxon>Candidatus Borkfalkia</taxon>
    </lineage>
</organism>
<dbReference type="AlphaFoldDB" id="A0A9D2D870"/>
<evidence type="ECO:0000313" key="1">
    <source>
        <dbReference type="EMBL" id="HIZ10236.1"/>
    </source>
</evidence>
<proteinExistence type="predicted"/>
<dbReference type="EMBL" id="DXCF01000035">
    <property type="protein sequence ID" value="HIZ10236.1"/>
    <property type="molecule type" value="Genomic_DNA"/>
</dbReference>
<reference evidence="1" key="2">
    <citation type="submission" date="2021-04" db="EMBL/GenBank/DDBJ databases">
        <authorList>
            <person name="Gilroy R."/>
        </authorList>
    </citation>
    <scope>NUCLEOTIDE SEQUENCE</scope>
    <source>
        <strain evidence="1">CHK192-19661</strain>
    </source>
</reference>
<gene>
    <name evidence="1" type="ORF">H9726_07090</name>
</gene>
<protein>
    <submittedName>
        <fullName evidence="1">Uncharacterized protein</fullName>
    </submittedName>
</protein>
<dbReference type="Proteomes" id="UP000824025">
    <property type="component" value="Unassembled WGS sequence"/>
</dbReference>
<reference evidence="1" key="1">
    <citation type="journal article" date="2021" name="PeerJ">
        <title>Extensive microbial diversity within the chicken gut microbiome revealed by metagenomics and culture.</title>
        <authorList>
            <person name="Gilroy R."/>
            <person name="Ravi A."/>
            <person name="Getino M."/>
            <person name="Pursley I."/>
            <person name="Horton D.L."/>
            <person name="Alikhan N.F."/>
            <person name="Baker D."/>
            <person name="Gharbi K."/>
            <person name="Hall N."/>
            <person name="Watson M."/>
            <person name="Adriaenssens E.M."/>
            <person name="Foster-Nyarko E."/>
            <person name="Jarju S."/>
            <person name="Secka A."/>
            <person name="Antonio M."/>
            <person name="Oren A."/>
            <person name="Chaudhuri R.R."/>
            <person name="La Ragione R."/>
            <person name="Hildebrand F."/>
            <person name="Pallen M.J."/>
        </authorList>
    </citation>
    <scope>NUCLEOTIDE SEQUENCE</scope>
    <source>
        <strain evidence="1">CHK192-19661</strain>
    </source>
</reference>
<accession>A0A9D2D870</accession>
<evidence type="ECO:0000313" key="2">
    <source>
        <dbReference type="Proteomes" id="UP000824025"/>
    </source>
</evidence>